<accession>A0AAN4Z7A5</accession>
<dbReference type="AlphaFoldDB" id="A0AAN4Z7A5"/>
<proteinExistence type="predicted"/>
<feature type="non-terminal residue" evidence="1">
    <location>
        <position position="1"/>
    </location>
</feature>
<name>A0AAN4Z7A5_9BILA</name>
<gene>
    <name evidence="1" type="ORF">PMAYCL1PPCAC_06007</name>
</gene>
<protein>
    <submittedName>
        <fullName evidence="1">Uncharacterized protein</fullName>
    </submittedName>
</protein>
<dbReference type="EMBL" id="BTRK01000002">
    <property type="protein sequence ID" value="GMR35812.1"/>
    <property type="molecule type" value="Genomic_DNA"/>
</dbReference>
<dbReference type="Proteomes" id="UP001328107">
    <property type="component" value="Unassembled WGS sequence"/>
</dbReference>
<sequence length="159" mass="18052">DGGWKKTSTMGEVLIAYIGTAEQRCGGGKLVAWAVLFPARPSLNFCRRVRNSGRDDTHFAQLCALLKILWQVDQVNEQAERKEIEKVIVKTNARRFVTSVQMELARMSSLGYVGERTRKAGIMEIIKSYRQFVTLDMFFAPNSDEHVEEVCDLAMEAFQ</sequence>
<evidence type="ECO:0000313" key="1">
    <source>
        <dbReference type="EMBL" id="GMR35812.1"/>
    </source>
</evidence>
<keyword evidence="2" id="KW-1185">Reference proteome</keyword>
<evidence type="ECO:0000313" key="2">
    <source>
        <dbReference type="Proteomes" id="UP001328107"/>
    </source>
</evidence>
<organism evidence="1 2">
    <name type="scientific">Pristionchus mayeri</name>
    <dbReference type="NCBI Taxonomy" id="1317129"/>
    <lineage>
        <taxon>Eukaryota</taxon>
        <taxon>Metazoa</taxon>
        <taxon>Ecdysozoa</taxon>
        <taxon>Nematoda</taxon>
        <taxon>Chromadorea</taxon>
        <taxon>Rhabditida</taxon>
        <taxon>Rhabditina</taxon>
        <taxon>Diplogasteromorpha</taxon>
        <taxon>Diplogasteroidea</taxon>
        <taxon>Neodiplogasteridae</taxon>
        <taxon>Pristionchus</taxon>
    </lineage>
</organism>
<reference evidence="2" key="1">
    <citation type="submission" date="2022-10" db="EMBL/GenBank/DDBJ databases">
        <title>Genome assembly of Pristionchus species.</title>
        <authorList>
            <person name="Yoshida K."/>
            <person name="Sommer R.J."/>
        </authorList>
    </citation>
    <scope>NUCLEOTIDE SEQUENCE [LARGE SCALE GENOMIC DNA]</scope>
    <source>
        <strain evidence="2">RS5460</strain>
    </source>
</reference>
<comment type="caution">
    <text evidence="1">The sequence shown here is derived from an EMBL/GenBank/DDBJ whole genome shotgun (WGS) entry which is preliminary data.</text>
</comment>